<evidence type="ECO:0000313" key="1">
    <source>
        <dbReference type="EMBL" id="OTP72505.1"/>
    </source>
</evidence>
<name>A0A242MMF7_CABSO</name>
<evidence type="ECO:0000313" key="2">
    <source>
        <dbReference type="Proteomes" id="UP000195221"/>
    </source>
</evidence>
<sequence>MDAATTARHAAGRTTGTVADVLLMHFSRNFYIDVTHV</sequence>
<dbReference type="Proteomes" id="UP000195221">
    <property type="component" value="Unassembled WGS sequence"/>
</dbReference>
<dbReference type="EMBL" id="NBTZ01000089">
    <property type="protein sequence ID" value="OTP72505.1"/>
    <property type="molecule type" value="Genomic_DNA"/>
</dbReference>
<proteinExistence type="predicted"/>
<protein>
    <submittedName>
        <fullName evidence="1">Uncharacterized protein</fullName>
    </submittedName>
</protein>
<dbReference type="AlphaFoldDB" id="A0A242MMF7"/>
<comment type="caution">
    <text evidence="1">The sequence shown here is derived from an EMBL/GenBank/DDBJ whole genome shotgun (WGS) entry which is preliminary data.</text>
</comment>
<accession>A0A242MMF7</accession>
<organism evidence="1 2">
    <name type="scientific">Caballeronia sordidicola</name>
    <name type="common">Burkholderia sordidicola</name>
    <dbReference type="NCBI Taxonomy" id="196367"/>
    <lineage>
        <taxon>Bacteria</taxon>
        <taxon>Pseudomonadati</taxon>
        <taxon>Pseudomonadota</taxon>
        <taxon>Betaproteobacteria</taxon>
        <taxon>Burkholderiales</taxon>
        <taxon>Burkholderiaceae</taxon>
        <taxon>Caballeronia</taxon>
    </lineage>
</organism>
<gene>
    <name evidence="1" type="ORF">PAMC26577_20835</name>
</gene>
<reference evidence="1 2" key="1">
    <citation type="submission" date="2017-03" db="EMBL/GenBank/DDBJ databases">
        <title>Genome analysis of strain PAMC 26577.</title>
        <authorList>
            <person name="Oh H.-M."/>
            <person name="Yang J.-A."/>
        </authorList>
    </citation>
    <scope>NUCLEOTIDE SEQUENCE [LARGE SCALE GENOMIC DNA]</scope>
    <source>
        <strain evidence="1 2">PAMC 26577</strain>
    </source>
</reference>